<evidence type="ECO:0000259" key="7">
    <source>
        <dbReference type="Pfam" id="PF02272"/>
    </source>
</evidence>
<feature type="domain" description="DHHA1" evidence="7">
    <location>
        <begin position="367"/>
        <end position="456"/>
    </location>
</feature>
<feature type="domain" description="RecJ OB" evidence="8">
    <location>
        <begin position="470"/>
        <end position="582"/>
    </location>
</feature>
<dbReference type="Pfam" id="PF17768">
    <property type="entry name" value="RecJ_OB"/>
    <property type="match status" value="1"/>
</dbReference>
<dbReference type="PANTHER" id="PTHR30255:SF2">
    <property type="entry name" value="SINGLE-STRANDED-DNA-SPECIFIC EXONUCLEASE RECJ"/>
    <property type="match status" value="1"/>
</dbReference>
<protein>
    <recommendedName>
        <fullName evidence="2">Single-stranded-DNA-specific exonuclease RecJ</fullName>
    </recommendedName>
</protein>
<keyword evidence="3" id="KW-0540">Nuclease</keyword>
<dbReference type="Gene3D" id="3.90.1640.30">
    <property type="match status" value="1"/>
</dbReference>
<evidence type="ECO:0000313" key="9">
    <source>
        <dbReference type="EMBL" id="PIV10469.1"/>
    </source>
</evidence>
<evidence type="ECO:0000256" key="2">
    <source>
        <dbReference type="ARBA" id="ARBA00019841"/>
    </source>
</evidence>
<dbReference type="InterPro" id="IPR004610">
    <property type="entry name" value="RecJ"/>
</dbReference>
<feature type="domain" description="DDH" evidence="6">
    <location>
        <begin position="76"/>
        <end position="229"/>
    </location>
</feature>
<dbReference type="AlphaFoldDB" id="A0A2M7BV95"/>
<evidence type="ECO:0000256" key="3">
    <source>
        <dbReference type="ARBA" id="ARBA00022722"/>
    </source>
</evidence>
<name>A0A2M7BV95_9BACT</name>
<dbReference type="Pfam" id="PF01368">
    <property type="entry name" value="DHH"/>
    <property type="match status" value="1"/>
</dbReference>
<dbReference type="PANTHER" id="PTHR30255">
    <property type="entry name" value="SINGLE-STRANDED-DNA-SPECIFIC EXONUCLEASE RECJ"/>
    <property type="match status" value="1"/>
</dbReference>
<dbReference type="Proteomes" id="UP000229894">
    <property type="component" value="Unassembled WGS sequence"/>
</dbReference>
<evidence type="ECO:0000259" key="8">
    <source>
        <dbReference type="Pfam" id="PF17768"/>
    </source>
</evidence>
<keyword evidence="4" id="KW-0378">Hydrolase</keyword>
<dbReference type="SUPFAM" id="SSF64182">
    <property type="entry name" value="DHH phosphoesterases"/>
    <property type="match status" value="1"/>
</dbReference>
<evidence type="ECO:0000313" key="10">
    <source>
        <dbReference type="Proteomes" id="UP000229894"/>
    </source>
</evidence>
<evidence type="ECO:0000256" key="1">
    <source>
        <dbReference type="ARBA" id="ARBA00005915"/>
    </source>
</evidence>
<dbReference type="Pfam" id="PF02272">
    <property type="entry name" value="DHHA1"/>
    <property type="match status" value="1"/>
</dbReference>
<comment type="caution">
    <text evidence="9">The sequence shown here is derived from an EMBL/GenBank/DDBJ whole genome shotgun (WGS) entry which is preliminary data.</text>
</comment>
<evidence type="ECO:0000256" key="5">
    <source>
        <dbReference type="ARBA" id="ARBA00022839"/>
    </source>
</evidence>
<dbReference type="InterPro" id="IPR041122">
    <property type="entry name" value="RecJ_OB"/>
</dbReference>
<dbReference type="Gene3D" id="2.40.50.460">
    <property type="match status" value="1"/>
</dbReference>
<dbReference type="GO" id="GO:0008409">
    <property type="term" value="F:5'-3' exonuclease activity"/>
    <property type="evidence" value="ECO:0007669"/>
    <property type="project" value="InterPro"/>
</dbReference>
<gene>
    <name evidence="9" type="primary">recJ</name>
    <name evidence="9" type="ORF">COS49_00350</name>
</gene>
<dbReference type="InterPro" id="IPR038763">
    <property type="entry name" value="DHH_sf"/>
</dbReference>
<reference evidence="10" key="1">
    <citation type="submission" date="2017-09" db="EMBL/GenBank/DDBJ databases">
        <title>Depth-based differentiation of microbial function through sediment-hosted aquifers and enrichment of novel symbionts in the deep terrestrial subsurface.</title>
        <authorList>
            <person name="Probst A.J."/>
            <person name="Ladd B."/>
            <person name="Jarett J.K."/>
            <person name="Geller-Mcgrath D.E."/>
            <person name="Sieber C.M.K."/>
            <person name="Emerson J.B."/>
            <person name="Anantharaman K."/>
            <person name="Thomas B.C."/>
            <person name="Malmstrom R."/>
            <person name="Stieglmeier M."/>
            <person name="Klingl A."/>
            <person name="Woyke T."/>
            <person name="Ryan C.M."/>
            <person name="Banfield J.F."/>
        </authorList>
    </citation>
    <scope>NUCLEOTIDE SEQUENCE [LARGE SCALE GENOMIC DNA]</scope>
</reference>
<sequence>MKWQVKPKAPVIFFKQFPEYSHLVGQLLYNRGLKTQKQIDEFFNPDFLEDFHDPFLLKGMKKAVGRIQKAIARKEKILIYGDFDADGVCATAILFLTLKSLGVKNIATYIPDREKENHGLNEESIKYLAKTGAKLIITVDCASRDLAQVDLANSLGLDVIVTDHHELGKKLPATVALINPFRKDEKYPFRYLAGAGVAYKLAWALLSTRENKSLNSLKKWLLDLVALATVTDVMPLVGENRTLVKYGLGVLAQTRWLGLQELMKIAQVDIKIGQPISIGQAPPTNLDVYTLGYILGPRLNAAGRIDHANNAFRLLITRDRKEAKELAERLNQNNLTRQNLTDKIVQEVINRLEKKITQKESPKLIFEGSPDWPVGLIGLTAGKIAERYCRPTFIYQEKKGRIFVSGRTIPQFDLIKAIKKSAHLLDNFGGHKKAAGFQMKKDNLEKVKKILYQLAEEKLKEEDFVPQIDIDLELSLEDISWPNYESIQKFAPFGQGNHQPIFLINKLEIKDVRIVGHNGKHLKMELMIFDEQSNRGKNFKAIGFNLGSWQEKLKAGDAVDIVFELIADEWNGYRDLQLKIIDIKISVV</sequence>
<dbReference type="InterPro" id="IPR051673">
    <property type="entry name" value="SSDNA_exonuclease_RecJ"/>
</dbReference>
<organism evidence="9 10">
    <name type="scientific">Candidatus Portnoybacteria bacterium CG03_land_8_20_14_0_80_41_10</name>
    <dbReference type="NCBI Taxonomy" id="1974808"/>
    <lineage>
        <taxon>Bacteria</taxon>
        <taxon>Candidatus Portnoyibacteriota</taxon>
    </lineage>
</organism>
<dbReference type="InterPro" id="IPR001667">
    <property type="entry name" value="DDH_dom"/>
</dbReference>
<dbReference type="GO" id="GO:0006310">
    <property type="term" value="P:DNA recombination"/>
    <property type="evidence" value="ECO:0007669"/>
    <property type="project" value="InterPro"/>
</dbReference>
<dbReference type="GO" id="GO:0003676">
    <property type="term" value="F:nucleic acid binding"/>
    <property type="evidence" value="ECO:0007669"/>
    <property type="project" value="InterPro"/>
</dbReference>
<dbReference type="InterPro" id="IPR003156">
    <property type="entry name" value="DHHA1_dom"/>
</dbReference>
<proteinExistence type="inferred from homology"/>
<dbReference type="EMBL" id="PEUX01000006">
    <property type="protein sequence ID" value="PIV10469.1"/>
    <property type="molecule type" value="Genomic_DNA"/>
</dbReference>
<dbReference type="GO" id="GO:0006281">
    <property type="term" value="P:DNA repair"/>
    <property type="evidence" value="ECO:0007669"/>
    <property type="project" value="InterPro"/>
</dbReference>
<comment type="similarity">
    <text evidence="1">Belongs to the RecJ family.</text>
</comment>
<dbReference type="NCBIfam" id="TIGR00644">
    <property type="entry name" value="recJ"/>
    <property type="match status" value="1"/>
</dbReference>
<accession>A0A2M7BV95</accession>
<keyword evidence="5 9" id="KW-0269">Exonuclease</keyword>
<evidence type="ECO:0000259" key="6">
    <source>
        <dbReference type="Pfam" id="PF01368"/>
    </source>
</evidence>
<evidence type="ECO:0000256" key="4">
    <source>
        <dbReference type="ARBA" id="ARBA00022801"/>
    </source>
</evidence>